<evidence type="ECO:0000256" key="1">
    <source>
        <dbReference type="ARBA" id="ARBA00022723"/>
    </source>
</evidence>
<keyword evidence="4" id="KW-1185">Reference proteome</keyword>
<dbReference type="Gene3D" id="3.40.50.1400">
    <property type="match status" value="2"/>
</dbReference>
<organism evidence="3 4">
    <name type="scientific">Solibacillus kalamii</name>
    <dbReference type="NCBI Taxonomy" id="1748298"/>
    <lineage>
        <taxon>Bacteria</taxon>
        <taxon>Bacillati</taxon>
        <taxon>Bacillota</taxon>
        <taxon>Bacilli</taxon>
        <taxon>Bacillales</taxon>
        <taxon>Caryophanaceae</taxon>
        <taxon>Solibacillus</taxon>
    </lineage>
</organism>
<reference evidence="3 4" key="1">
    <citation type="journal article" date="2017" name="Int. J. Syst. Evol. Microbiol.">
        <title>Solibacillus kalamii sp. nov., isolated from a high-efficiency particulate arrestance filter system used in the International Space Station.</title>
        <authorList>
            <person name="Checinska Sielaff A."/>
            <person name="Kumar R.M."/>
            <person name="Pal D."/>
            <person name="Mayilraj S."/>
            <person name="Venkateswaran K."/>
        </authorList>
    </citation>
    <scope>NUCLEOTIDE SEQUENCE [LARGE SCALE GENOMIC DNA]</scope>
    <source>
        <strain evidence="3 4">ISSFR-015</strain>
    </source>
</reference>
<dbReference type="PANTHER" id="PTHR33542:SF3">
    <property type="entry name" value="SIROHYDROCHLORIN FERROCHELATASE, CHLOROPLASTIC"/>
    <property type="match status" value="1"/>
</dbReference>
<accession>A0ABX3ZJ07</accession>
<dbReference type="RefSeq" id="WP_087615843.1">
    <property type="nucleotide sequence ID" value="NZ_JAFBEY010000001.1"/>
</dbReference>
<evidence type="ECO:0000313" key="4">
    <source>
        <dbReference type="Proteomes" id="UP000196594"/>
    </source>
</evidence>
<dbReference type="CDD" id="cd03416">
    <property type="entry name" value="CbiX_SirB_N"/>
    <property type="match status" value="1"/>
</dbReference>
<keyword evidence="1" id="KW-0479">Metal-binding</keyword>
<dbReference type="InterPro" id="IPR002762">
    <property type="entry name" value="CbiX-like"/>
</dbReference>
<protein>
    <submittedName>
        <fullName evidence="3">Sirohydrochlorin chelatase</fullName>
    </submittedName>
</protein>
<dbReference type="InterPro" id="IPR050963">
    <property type="entry name" value="Sirohydro_Cobaltochel/CbiX"/>
</dbReference>
<dbReference type="PANTHER" id="PTHR33542">
    <property type="entry name" value="SIROHYDROCHLORIN FERROCHELATASE, CHLOROPLASTIC"/>
    <property type="match status" value="1"/>
</dbReference>
<comment type="caution">
    <text evidence="3">The sequence shown here is derived from an EMBL/GenBank/DDBJ whole genome shotgun (WGS) entry which is preliminary data.</text>
</comment>
<dbReference type="Pfam" id="PF01903">
    <property type="entry name" value="CbiX"/>
    <property type="match status" value="2"/>
</dbReference>
<evidence type="ECO:0000256" key="2">
    <source>
        <dbReference type="ARBA" id="ARBA00023239"/>
    </source>
</evidence>
<dbReference type="Proteomes" id="UP000196594">
    <property type="component" value="Unassembled WGS sequence"/>
</dbReference>
<keyword evidence="2" id="KW-0456">Lyase</keyword>
<proteinExistence type="predicted"/>
<dbReference type="CDD" id="cd03414">
    <property type="entry name" value="CbiX_SirB_C"/>
    <property type="match status" value="1"/>
</dbReference>
<evidence type="ECO:0000313" key="3">
    <source>
        <dbReference type="EMBL" id="OUZ39722.1"/>
    </source>
</evidence>
<name>A0ABX3ZJ07_9BACL</name>
<dbReference type="EMBL" id="NHNT01000002">
    <property type="protein sequence ID" value="OUZ39722.1"/>
    <property type="molecule type" value="Genomic_DNA"/>
</dbReference>
<gene>
    <name evidence="3" type="ORF">CBM15_04220</name>
</gene>
<sequence length="242" mass="27113">MRAILYVGHGTRLKKGADEAIQFLEKTKSYVETEIQETAFLELVEPDILEGVAKCVNQGATHISVVPILLLTAQHANEDIPSEIKIAKERYPHVTFSTGRPFGIHPALIETVYERIVEQQMPINADAEVLLIGRGSSDIAVVRDMARISEQLKETYGFREVKSCFLYGAGPSFDQTLVELKSKQTKQVFIVPYLLFSGLLSVGIEKRIRSLELDSSSVILCNHLGYNEKVRNVLLERVQEVI</sequence>
<dbReference type="SUPFAM" id="SSF53800">
    <property type="entry name" value="Chelatase"/>
    <property type="match status" value="1"/>
</dbReference>